<evidence type="ECO:0000313" key="2">
    <source>
        <dbReference type="EMBL" id="KAG2175367.1"/>
    </source>
</evidence>
<organism evidence="2 3">
    <name type="scientific">Umbelopsis vinacea</name>
    <dbReference type="NCBI Taxonomy" id="44442"/>
    <lineage>
        <taxon>Eukaryota</taxon>
        <taxon>Fungi</taxon>
        <taxon>Fungi incertae sedis</taxon>
        <taxon>Mucoromycota</taxon>
        <taxon>Mucoromycotina</taxon>
        <taxon>Umbelopsidomycetes</taxon>
        <taxon>Umbelopsidales</taxon>
        <taxon>Umbelopsidaceae</taxon>
        <taxon>Umbelopsis</taxon>
    </lineage>
</organism>
<keyword evidence="3" id="KW-1185">Reference proteome</keyword>
<feature type="region of interest" description="Disordered" evidence="1">
    <location>
        <begin position="17"/>
        <end position="82"/>
    </location>
</feature>
<comment type="caution">
    <text evidence="2">The sequence shown here is derived from an EMBL/GenBank/DDBJ whole genome shotgun (WGS) entry which is preliminary data.</text>
</comment>
<accession>A0A8H7PJW7</accession>
<protein>
    <submittedName>
        <fullName evidence="2">Uncharacterized protein</fullName>
    </submittedName>
</protein>
<sequence length="82" mass="9195">MSNCKSTTCAQKVLNNQPPAFSCRAGRSPIDKYSDKRRRDNAARDETRPSRRQLDQNQNKLEESVKSPKGAPVEGSDLPHEP</sequence>
<gene>
    <name evidence="2" type="ORF">INT44_007855</name>
</gene>
<feature type="compositionally biased region" description="Basic and acidic residues" evidence="1">
    <location>
        <begin position="29"/>
        <end position="66"/>
    </location>
</feature>
<dbReference type="EMBL" id="JAEPRA010000015">
    <property type="protein sequence ID" value="KAG2175367.1"/>
    <property type="molecule type" value="Genomic_DNA"/>
</dbReference>
<dbReference type="AlphaFoldDB" id="A0A8H7PJW7"/>
<evidence type="ECO:0000313" key="3">
    <source>
        <dbReference type="Proteomes" id="UP000612746"/>
    </source>
</evidence>
<proteinExistence type="predicted"/>
<reference evidence="2" key="1">
    <citation type="submission" date="2020-12" db="EMBL/GenBank/DDBJ databases">
        <title>Metabolic potential, ecology and presence of endohyphal bacteria is reflected in genomic diversity of Mucoromycotina.</title>
        <authorList>
            <person name="Muszewska A."/>
            <person name="Okrasinska A."/>
            <person name="Steczkiewicz K."/>
            <person name="Drgas O."/>
            <person name="Orlowska M."/>
            <person name="Perlinska-Lenart U."/>
            <person name="Aleksandrzak-Piekarczyk T."/>
            <person name="Szatraj K."/>
            <person name="Zielenkiewicz U."/>
            <person name="Pilsyk S."/>
            <person name="Malc E."/>
            <person name="Mieczkowski P."/>
            <person name="Kruszewska J.S."/>
            <person name="Biernat P."/>
            <person name="Pawlowska J."/>
        </authorList>
    </citation>
    <scope>NUCLEOTIDE SEQUENCE</scope>
    <source>
        <strain evidence="2">WA0000051536</strain>
    </source>
</reference>
<name>A0A8H7PJW7_9FUNG</name>
<dbReference type="Proteomes" id="UP000612746">
    <property type="component" value="Unassembled WGS sequence"/>
</dbReference>
<evidence type="ECO:0000256" key="1">
    <source>
        <dbReference type="SAM" id="MobiDB-lite"/>
    </source>
</evidence>